<reference evidence="2 3" key="1">
    <citation type="submission" date="2014-08" db="EMBL/GenBank/DDBJ databases">
        <title>Genomic and Phenotypic Diversity of Colwellia psychrerythraea strains from Disparate Marine Basins.</title>
        <authorList>
            <person name="Techtmann S.M."/>
            <person name="Stelling S.C."/>
            <person name="Utturkar S.M."/>
            <person name="Alshibli N."/>
            <person name="Harris A."/>
            <person name="Brown S.D."/>
            <person name="Hazen T.C."/>
        </authorList>
    </citation>
    <scope>NUCLEOTIDE SEQUENCE [LARGE SCALE GENOMIC DNA]</scope>
    <source>
        <strain evidence="2 3">ND2E</strain>
    </source>
</reference>
<sequence>MSDSKKPEAKLGVIEWCDLTVGNADKVKDFYSSVVGWESSPVSMGEYDDYNINLPKSGDTIAGICHARGSNSNLPAQWLMYVRVEDVAVSAQKCRVLGGNILDGPRKMGAENFCVIQDPEGAVLALVSS</sequence>
<dbReference type="PATRIC" id="fig|28229.4.peg.2875"/>
<dbReference type="Pfam" id="PF00903">
    <property type="entry name" value="Glyoxalase"/>
    <property type="match status" value="1"/>
</dbReference>
<accession>A0A099KJP4</accession>
<dbReference type="SUPFAM" id="SSF54593">
    <property type="entry name" value="Glyoxalase/Bleomycin resistance protein/Dihydroxybiphenyl dioxygenase"/>
    <property type="match status" value="1"/>
</dbReference>
<dbReference type="CDD" id="cd07247">
    <property type="entry name" value="SgaA_N_like"/>
    <property type="match status" value="1"/>
</dbReference>
<dbReference type="RefSeq" id="WP_033094538.1">
    <property type="nucleotide sequence ID" value="NZ_JQED01000037.1"/>
</dbReference>
<dbReference type="InterPro" id="IPR004360">
    <property type="entry name" value="Glyas_Fos-R_dOase_dom"/>
</dbReference>
<dbReference type="EMBL" id="JQED01000037">
    <property type="protein sequence ID" value="KGJ90167.1"/>
    <property type="molecule type" value="Genomic_DNA"/>
</dbReference>
<dbReference type="OrthoDB" id="9793039at2"/>
<organism evidence="2 3">
    <name type="scientific">Colwellia psychrerythraea</name>
    <name type="common">Vibrio psychroerythus</name>
    <dbReference type="NCBI Taxonomy" id="28229"/>
    <lineage>
        <taxon>Bacteria</taxon>
        <taxon>Pseudomonadati</taxon>
        <taxon>Pseudomonadota</taxon>
        <taxon>Gammaproteobacteria</taxon>
        <taxon>Alteromonadales</taxon>
        <taxon>Colwelliaceae</taxon>
        <taxon>Colwellia</taxon>
    </lineage>
</organism>
<name>A0A099KJP4_COLPS</name>
<dbReference type="PANTHER" id="PTHR33993">
    <property type="entry name" value="GLYOXALASE-RELATED"/>
    <property type="match status" value="1"/>
</dbReference>
<dbReference type="InterPro" id="IPR029068">
    <property type="entry name" value="Glyas_Bleomycin-R_OHBP_Dase"/>
</dbReference>
<feature type="domain" description="VOC" evidence="1">
    <location>
        <begin position="13"/>
        <end position="129"/>
    </location>
</feature>
<dbReference type="Proteomes" id="UP000029843">
    <property type="component" value="Unassembled WGS sequence"/>
</dbReference>
<dbReference type="InterPro" id="IPR052164">
    <property type="entry name" value="Anthracycline_SecMetBiosynth"/>
</dbReference>
<dbReference type="InterPro" id="IPR037523">
    <property type="entry name" value="VOC_core"/>
</dbReference>
<evidence type="ECO:0000313" key="3">
    <source>
        <dbReference type="Proteomes" id="UP000029843"/>
    </source>
</evidence>
<gene>
    <name evidence="2" type="ORF">ND2E_3723</name>
</gene>
<evidence type="ECO:0000259" key="1">
    <source>
        <dbReference type="PROSITE" id="PS51819"/>
    </source>
</evidence>
<evidence type="ECO:0000313" key="2">
    <source>
        <dbReference type="EMBL" id="KGJ90167.1"/>
    </source>
</evidence>
<dbReference type="PROSITE" id="PS51819">
    <property type="entry name" value="VOC"/>
    <property type="match status" value="1"/>
</dbReference>
<dbReference type="Gene3D" id="3.10.180.10">
    <property type="entry name" value="2,3-Dihydroxybiphenyl 1,2-Dioxygenase, domain 1"/>
    <property type="match status" value="1"/>
</dbReference>
<dbReference type="AlphaFoldDB" id="A0A099KJP4"/>
<dbReference type="PANTHER" id="PTHR33993:SF14">
    <property type="entry name" value="GB|AAF24581.1"/>
    <property type="match status" value="1"/>
</dbReference>
<comment type="caution">
    <text evidence="2">The sequence shown here is derived from an EMBL/GenBank/DDBJ whole genome shotgun (WGS) entry which is preliminary data.</text>
</comment>
<protein>
    <submittedName>
        <fullName evidence="2">Glyoxalase-like domain containing protein</fullName>
    </submittedName>
</protein>
<proteinExistence type="predicted"/>